<dbReference type="eggNOG" id="arCOG13927">
    <property type="taxonomic scope" value="Archaea"/>
</dbReference>
<sequence>MIRYLLTAILMVIIFMMIIVIESFLLKVLYLANSVSNYAMVIINGSRRLLNIP</sequence>
<protein>
    <submittedName>
        <fullName evidence="2">Uncharacterized protein</fullName>
    </submittedName>
</protein>
<proteinExistence type="predicted"/>
<organism evidence="2 3">
    <name type="scientific">Vulcanisaeta distributa (strain DSM 14429 / JCM 11212 / NBRC 100878 / IC-017)</name>
    <dbReference type="NCBI Taxonomy" id="572478"/>
    <lineage>
        <taxon>Archaea</taxon>
        <taxon>Thermoproteota</taxon>
        <taxon>Thermoprotei</taxon>
        <taxon>Thermoproteales</taxon>
        <taxon>Thermoproteaceae</taxon>
        <taxon>Vulcanisaeta</taxon>
    </lineage>
</organism>
<feature type="transmembrane region" description="Helical" evidence="1">
    <location>
        <begin position="6"/>
        <end position="30"/>
    </location>
</feature>
<evidence type="ECO:0000256" key="1">
    <source>
        <dbReference type="SAM" id="Phobius"/>
    </source>
</evidence>
<name>E1QR63_VULDI</name>
<dbReference type="RefSeq" id="WP_013337478.1">
    <property type="nucleotide sequence ID" value="NC_014537.1"/>
</dbReference>
<dbReference type="EMBL" id="CP002100">
    <property type="protein sequence ID" value="ADN51753.1"/>
    <property type="molecule type" value="Genomic_DNA"/>
</dbReference>
<dbReference type="GeneID" id="55648315"/>
<keyword evidence="1" id="KW-0812">Transmembrane</keyword>
<dbReference type="STRING" id="572478.Vdis_2386"/>
<dbReference type="OrthoDB" id="380507at2157"/>
<dbReference type="Proteomes" id="UP000006681">
    <property type="component" value="Chromosome"/>
</dbReference>
<evidence type="ECO:0000313" key="2">
    <source>
        <dbReference type="EMBL" id="ADN51753.1"/>
    </source>
</evidence>
<reference evidence="2 3" key="1">
    <citation type="journal article" date="2010" name="Stand. Genomic Sci.">
        <title>Complete genome sequence of Vulcanisaeta distributa type strain (IC-017).</title>
        <authorList>
            <person name="Mavromatis K."/>
            <person name="Sikorski J."/>
            <person name="Pabst E."/>
            <person name="Teshima H."/>
            <person name="Lapidus A."/>
            <person name="Lucas S."/>
            <person name="Nolan M."/>
            <person name="Glavina Del Rio T."/>
            <person name="Cheng J.F."/>
            <person name="Bruce D."/>
            <person name="Goodwin L."/>
            <person name="Pitluck S."/>
            <person name="Liolios K."/>
            <person name="Ivanova N."/>
            <person name="Mikhailova N."/>
            <person name="Pati A."/>
            <person name="Chen A."/>
            <person name="Palaniappan K."/>
            <person name="Land M."/>
            <person name="Hauser L."/>
            <person name="Chang Y.J."/>
            <person name="Jeffries C.D."/>
            <person name="Rohde M."/>
            <person name="Spring S."/>
            <person name="Goker M."/>
            <person name="Wirth R."/>
            <person name="Woyke T."/>
            <person name="Bristow J."/>
            <person name="Eisen J.A."/>
            <person name="Markowitz V."/>
            <person name="Hugenholtz P."/>
            <person name="Klenk H.P."/>
            <person name="Kyrpides N.C."/>
        </authorList>
    </citation>
    <scope>NUCLEOTIDE SEQUENCE [LARGE SCALE GENOMIC DNA]</scope>
    <source>
        <strain evidence="3">DSM 14429 / JCM 11212 / NBRC 100878 / IC-017</strain>
    </source>
</reference>
<reference evidence="3" key="2">
    <citation type="journal article" date="2010" name="Stand. Genomic Sci.">
        <title>Complete genome sequence of Vulcanisaeta distributa type strain (IC-017T).</title>
        <authorList>
            <person name="Mavromatis K."/>
            <person name="Sikorski J."/>
            <person name="Pabst E."/>
            <person name="Teshima H."/>
            <person name="Lapidus A."/>
            <person name="Lucas S."/>
            <person name="Nolan M."/>
            <person name="Glavina Del Rio T."/>
            <person name="Cheng J."/>
            <person name="Bruce D."/>
            <person name="Goodwin L."/>
            <person name="Pitluck S."/>
            <person name="Liolios K."/>
            <person name="Ivanova N."/>
            <person name="Mikhailova N."/>
            <person name="Pati A."/>
            <person name="Chen A."/>
            <person name="Palaniappan K."/>
            <person name="Land M."/>
            <person name="Hauser L."/>
            <person name="Chang Y."/>
            <person name="Jeffries C."/>
            <person name="Rohde M."/>
            <person name="Spring S."/>
            <person name="Goker M."/>
            <person name="Wirth R."/>
            <person name="Woyke T."/>
            <person name="Bristow J."/>
            <person name="Eisen J."/>
            <person name="Markowitz V."/>
            <person name="Hugenholtz P."/>
            <person name="Klenk H."/>
            <person name="Kyrpides N."/>
        </authorList>
    </citation>
    <scope>NUCLEOTIDE SEQUENCE [LARGE SCALE GENOMIC DNA]</scope>
    <source>
        <strain evidence="3">DSM 14429 / JCM 11212 / NBRC 100878 / IC-017</strain>
    </source>
</reference>
<dbReference type="KEGG" id="vdi:Vdis_2386"/>
<dbReference type="HOGENOM" id="CLU_3057344_0_0_2"/>
<dbReference type="AlphaFoldDB" id="E1QR63"/>
<keyword evidence="3" id="KW-1185">Reference proteome</keyword>
<keyword evidence="1" id="KW-0472">Membrane</keyword>
<keyword evidence="1" id="KW-1133">Transmembrane helix</keyword>
<gene>
    <name evidence="2" type="ordered locus">Vdis_2386</name>
</gene>
<evidence type="ECO:0000313" key="3">
    <source>
        <dbReference type="Proteomes" id="UP000006681"/>
    </source>
</evidence>
<accession>E1QR63</accession>